<dbReference type="Proteomes" id="UP001501586">
    <property type="component" value="Unassembled WGS sequence"/>
</dbReference>
<accession>A0ABP8EJ88</accession>
<dbReference type="InterPro" id="IPR004675">
    <property type="entry name" value="AhpD_core"/>
</dbReference>
<gene>
    <name evidence="2" type="ORF">GCM10022261_15490</name>
</gene>
<reference evidence="3" key="1">
    <citation type="journal article" date="2019" name="Int. J. Syst. Evol. Microbiol.">
        <title>The Global Catalogue of Microorganisms (GCM) 10K type strain sequencing project: providing services to taxonomists for standard genome sequencing and annotation.</title>
        <authorList>
            <consortium name="The Broad Institute Genomics Platform"/>
            <consortium name="The Broad Institute Genome Sequencing Center for Infectious Disease"/>
            <person name="Wu L."/>
            <person name="Ma J."/>
        </authorList>
    </citation>
    <scope>NUCLEOTIDE SEQUENCE [LARGE SCALE GENOMIC DNA]</scope>
    <source>
        <strain evidence="3">JCM 17458</strain>
    </source>
</reference>
<comment type="caution">
    <text evidence="2">The sequence shown here is derived from an EMBL/GenBank/DDBJ whole genome shotgun (WGS) entry which is preliminary data.</text>
</comment>
<dbReference type="RefSeq" id="WP_236864138.1">
    <property type="nucleotide sequence ID" value="NZ_BAABAZ010000005.1"/>
</dbReference>
<dbReference type="Gene3D" id="1.20.1290.10">
    <property type="entry name" value="AhpD-like"/>
    <property type="match status" value="1"/>
</dbReference>
<dbReference type="Pfam" id="PF02627">
    <property type="entry name" value="CMD"/>
    <property type="match status" value="1"/>
</dbReference>
<dbReference type="PANTHER" id="PTHR35446:SF2">
    <property type="entry name" value="CARBOXYMUCONOLACTONE DECARBOXYLASE-LIKE DOMAIN-CONTAINING PROTEIN"/>
    <property type="match status" value="1"/>
</dbReference>
<evidence type="ECO:0000259" key="1">
    <source>
        <dbReference type="Pfam" id="PF02627"/>
    </source>
</evidence>
<dbReference type="SUPFAM" id="SSF69118">
    <property type="entry name" value="AhpD-like"/>
    <property type="match status" value="1"/>
</dbReference>
<protein>
    <submittedName>
        <fullName evidence="2">Carboxymuconolactone decarboxylase family protein</fullName>
    </submittedName>
</protein>
<dbReference type="InterPro" id="IPR029032">
    <property type="entry name" value="AhpD-like"/>
</dbReference>
<evidence type="ECO:0000313" key="3">
    <source>
        <dbReference type="Proteomes" id="UP001501586"/>
    </source>
</evidence>
<dbReference type="NCBIfam" id="TIGR00778">
    <property type="entry name" value="ahpD_dom"/>
    <property type="match status" value="1"/>
</dbReference>
<name>A0ABP8EJ88_9MICO</name>
<keyword evidence="3" id="KW-1185">Reference proteome</keyword>
<feature type="domain" description="Carboxymuconolactone decarboxylase-like" evidence="1">
    <location>
        <begin position="34"/>
        <end position="98"/>
    </location>
</feature>
<sequence length="157" mass="17052">MVADADTPFLDKSDPSSWKALNGLSLAVGRAAESAGIERETLELMYVLISQLNRCAYCLDMHTRRALESGADPLKLAQLPAWHESAVFTEVECAALAIGEVTTTLPAVEDRQAALAIARATLGDQAFTALEWAALTMNAYNRVSILSEHPVRLRKQP</sequence>
<proteinExistence type="predicted"/>
<dbReference type="EMBL" id="BAABAZ010000005">
    <property type="protein sequence ID" value="GAA4284018.1"/>
    <property type="molecule type" value="Genomic_DNA"/>
</dbReference>
<organism evidence="2 3">
    <name type="scientific">Brevibacterium daeguense</name>
    <dbReference type="NCBI Taxonomy" id="909936"/>
    <lineage>
        <taxon>Bacteria</taxon>
        <taxon>Bacillati</taxon>
        <taxon>Actinomycetota</taxon>
        <taxon>Actinomycetes</taxon>
        <taxon>Micrococcales</taxon>
        <taxon>Brevibacteriaceae</taxon>
        <taxon>Brevibacterium</taxon>
    </lineage>
</organism>
<dbReference type="PANTHER" id="PTHR35446">
    <property type="entry name" value="SI:CH211-175M2.5"/>
    <property type="match status" value="1"/>
</dbReference>
<dbReference type="InterPro" id="IPR003779">
    <property type="entry name" value="CMD-like"/>
</dbReference>
<evidence type="ECO:0000313" key="2">
    <source>
        <dbReference type="EMBL" id="GAA4284018.1"/>
    </source>
</evidence>